<feature type="transmembrane region" description="Helical" evidence="1">
    <location>
        <begin position="187"/>
        <end position="214"/>
    </location>
</feature>
<organism evidence="2 3">
    <name type="scientific">Clavibacter zhangzhiyongii</name>
    <dbReference type="NCBI Taxonomy" id="2768071"/>
    <lineage>
        <taxon>Bacteria</taxon>
        <taxon>Bacillati</taxon>
        <taxon>Actinomycetota</taxon>
        <taxon>Actinomycetes</taxon>
        <taxon>Micrococcales</taxon>
        <taxon>Microbacteriaceae</taxon>
        <taxon>Clavibacter</taxon>
    </lineage>
</organism>
<keyword evidence="1" id="KW-1133">Transmembrane helix</keyword>
<keyword evidence="1" id="KW-0812">Transmembrane</keyword>
<sequence>MRTTAMSGSRRTTLVAGVASAGALLLQPSLLGGFRIQPTPDMDSTVVLQGPVVDALALLLAVVAAVVLARGVRGEPGLLRASRVAGIAVLVHAAVVVAAAVVSGVISSVVDVSSSDAAVAPPGVVALSEGVDAIRVLALVLLAVVVARGRLLEPLARVSLLVLGGAVGLSWLLGTVAGRILPAADGISPLLLLLLALQPVVLPASAAVALGLLVHGRSAAMRERADAVRRAW</sequence>
<feature type="transmembrane region" description="Helical" evidence="1">
    <location>
        <begin position="126"/>
        <end position="146"/>
    </location>
</feature>
<feature type="transmembrane region" description="Helical" evidence="1">
    <location>
        <begin position="84"/>
        <end position="106"/>
    </location>
</feature>
<reference evidence="2 3" key="1">
    <citation type="submission" date="2020-08" db="EMBL/GenBank/DDBJ databases">
        <title>Description of Clavibacter zhangzhiyonge sp. nov., a phytopathogenic actinobacterium isolated from barley seeds, causing leaf brown spot and decline.</title>
        <authorList>
            <person name="Tian Q."/>
            <person name="Chuan J."/>
            <person name="Zhao W."/>
            <person name="Li X."/>
        </authorList>
    </citation>
    <scope>NUCLEOTIDE SEQUENCE [LARGE SCALE GENOMIC DNA]</scope>
    <source>
        <strain evidence="2 3">DM1</strain>
    </source>
</reference>
<keyword evidence="3" id="KW-1185">Reference proteome</keyword>
<evidence type="ECO:0000313" key="2">
    <source>
        <dbReference type="EMBL" id="QOD44579.1"/>
    </source>
</evidence>
<accession>A0A7L7Z4J4</accession>
<proteinExistence type="predicted"/>
<evidence type="ECO:0000256" key="1">
    <source>
        <dbReference type="SAM" id="Phobius"/>
    </source>
</evidence>
<dbReference type="KEGG" id="czh:H9X71_04400"/>
<keyword evidence="1" id="KW-0472">Membrane</keyword>
<feature type="transmembrane region" description="Helical" evidence="1">
    <location>
        <begin position="55"/>
        <end position="72"/>
    </location>
</feature>
<dbReference type="Proteomes" id="UP000516660">
    <property type="component" value="Chromosome"/>
</dbReference>
<name>A0A7L7Z4J4_9MICO</name>
<dbReference type="EMBL" id="CP061274">
    <property type="protein sequence ID" value="QOD44579.1"/>
    <property type="molecule type" value="Genomic_DNA"/>
</dbReference>
<evidence type="ECO:0008006" key="4">
    <source>
        <dbReference type="Google" id="ProtNLM"/>
    </source>
</evidence>
<evidence type="ECO:0000313" key="3">
    <source>
        <dbReference type="Proteomes" id="UP000516660"/>
    </source>
</evidence>
<feature type="transmembrane region" description="Helical" evidence="1">
    <location>
        <begin position="158"/>
        <end position="181"/>
    </location>
</feature>
<gene>
    <name evidence="2" type="ORF">H9X71_04400</name>
</gene>
<dbReference type="AlphaFoldDB" id="A0A7L7Z4J4"/>
<protein>
    <recommendedName>
        <fullName evidence="4">Integral membrane protein</fullName>
    </recommendedName>
</protein>